<gene>
    <name evidence="3" type="ORF">niasHT_024010</name>
</gene>
<evidence type="ECO:0000259" key="2">
    <source>
        <dbReference type="PROSITE" id="PS50030"/>
    </source>
</evidence>
<feature type="domain" description="UBA" evidence="2">
    <location>
        <begin position="270"/>
        <end position="314"/>
    </location>
</feature>
<accession>A0ABD2KPJ3</accession>
<reference evidence="3 4" key="1">
    <citation type="submission" date="2024-10" db="EMBL/GenBank/DDBJ databases">
        <authorList>
            <person name="Kim D."/>
        </authorList>
    </citation>
    <scope>NUCLEOTIDE SEQUENCE [LARGE SCALE GENOMIC DNA]</scope>
    <source>
        <strain evidence="3">BH-2024</strain>
    </source>
</reference>
<comment type="caution">
    <text evidence="3">The sequence shown here is derived from an EMBL/GenBank/DDBJ whole genome shotgun (WGS) entry which is preliminary data.</text>
</comment>
<proteinExistence type="predicted"/>
<dbReference type="Gene3D" id="1.10.8.10">
    <property type="entry name" value="DNA helicase RuvA subunit, C-terminal domain"/>
    <property type="match status" value="1"/>
</dbReference>
<evidence type="ECO:0000313" key="4">
    <source>
        <dbReference type="Proteomes" id="UP001620626"/>
    </source>
</evidence>
<dbReference type="AlphaFoldDB" id="A0ABD2KPJ3"/>
<dbReference type="InterPro" id="IPR015940">
    <property type="entry name" value="UBA"/>
</dbReference>
<feature type="compositionally biased region" description="Polar residues" evidence="1">
    <location>
        <begin position="244"/>
        <end position="258"/>
    </location>
</feature>
<organism evidence="3 4">
    <name type="scientific">Heterodera trifolii</name>
    <dbReference type="NCBI Taxonomy" id="157864"/>
    <lineage>
        <taxon>Eukaryota</taxon>
        <taxon>Metazoa</taxon>
        <taxon>Ecdysozoa</taxon>
        <taxon>Nematoda</taxon>
        <taxon>Chromadorea</taxon>
        <taxon>Rhabditida</taxon>
        <taxon>Tylenchina</taxon>
        <taxon>Tylenchomorpha</taxon>
        <taxon>Tylenchoidea</taxon>
        <taxon>Heteroderidae</taxon>
        <taxon>Heteroderinae</taxon>
        <taxon>Heterodera</taxon>
    </lineage>
</organism>
<evidence type="ECO:0000313" key="3">
    <source>
        <dbReference type="EMBL" id="KAL3104811.1"/>
    </source>
</evidence>
<dbReference type="PROSITE" id="PS50030">
    <property type="entry name" value="UBA"/>
    <property type="match status" value="1"/>
</dbReference>
<dbReference type="SUPFAM" id="SSF46934">
    <property type="entry name" value="UBA-like"/>
    <property type="match status" value="1"/>
</dbReference>
<protein>
    <recommendedName>
        <fullName evidence="2">UBA domain-containing protein</fullName>
    </recommendedName>
</protein>
<sequence>MVRVLLPNGESANVSPSETVEEAIKNCLGGGISSQNDYSLVFFGRKLNSDQRLADIPHLDGESRSVRLVCRKLPGVSSEKNLADVDKLRSQCRTLYQNLGEELQQKLETYMVDDNNAIFNSILKDHPELVHDPIALPIVKDLRLLVPAIIENHKFAYERSVCAKILKKTLLQFGIMQQGPADSFMAQQGPHGFPGQRMPAFNNRERPAGTAPTVPNQTTGTPSITHDMLSEAMNLAFGGAPSAGPSTATPVQQQQQHSAPPAIAPSSTLQNAPQFGVQLEQLHEYGFINDVENVQVLSMTDGDVEQALQILIAMREDN</sequence>
<name>A0ABD2KPJ3_9BILA</name>
<dbReference type="Proteomes" id="UP001620626">
    <property type="component" value="Unassembled WGS sequence"/>
</dbReference>
<feature type="region of interest" description="Disordered" evidence="1">
    <location>
        <begin position="237"/>
        <end position="264"/>
    </location>
</feature>
<dbReference type="InterPro" id="IPR009060">
    <property type="entry name" value="UBA-like_sf"/>
</dbReference>
<keyword evidence="4" id="KW-1185">Reference proteome</keyword>
<dbReference type="EMBL" id="JBICBT010000696">
    <property type="protein sequence ID" value="KAL3104811.1"/>
    <property type="molecule type" value="Genomic_DNA"/>
</dbReference>
<evidence type="ECO:0000256" key="1">
    <source>
        <dbReference type="SAM" id="MobiDB-lite"/>
    </source>
</evidence>